<dbReference type="Gene3D" id="3.60.10.10">
    <property type="entry name" value="Endonuclease/exonuclease/phosphatase"/>
    <property type="match status" value="1"/>
</dbReference>
<feature type="compositionally biased region" description="Polar residues" evidence="1">
    <location>
        <begin position="1"/>
        <end position="10"/>
    </location>
</feature>
<evidence type="ECO:0000256" key="1">
    <source>
        <dbReference type="SAM" id="MobiDB-lite"/>
    </source>
</evidence>
<dbReference type="SUPFAM" id="SSF56219">
    <property type="entry name" value="DNase I-like"/>
    <property type="match status" value="1"/>
</dbReference>
<comment type="caution">
    <text evidence="2">The sequence shown here is derived from an EMBL/GenBank/DDBJ whole genome shotgun (WGS) entry which is preliminary data.</text>
</comment>
<sequence>MDTMDQSSSWLGKKTRGKKPSDKKGLLRIEEALAEGKGKAASVVPEEVIVREFPKKEAFEAESQLERGFSASLLIFCQSSRMRKRCLGEGASSSRGEVALRKPSFDETKKDFWAKWGPIIMVHQSRSCLLSQKSESPLSSLPPSCGLALSFMSPSVPDLPSSVIQSQFPMENRSPYPNQLPREFNPIMYKPNLPNEVSNLITVSQGDVVVSPSGKFQKEVGIGLGSRKKRRVVKNFLRLEIPDIVMIQETKNVECDRRFVGSVWTVRNKEWAALPAYGASENLGGSSLTSSMKDFDGFIRECKLFDPPLRNAPFTWSNIQESFVYKRLDRFLYSNEWEHLFPQSLQEVLPRWTSDHWPIVLDTNPFKWGSTPFRFENMWLQHPSFKDALEVGGEIFKEMGGKVTILIANEIVNEKKRSGEEGVVFKIDFEKAYDHVSLDFLDHVLEKKGFSPKWRKWMRDGLSTVSFAVLVNGNAKRLAELLDCKASSWPILYLGLHLGRNPKACGFWDPVIERISRRLDGWKKAYLSFGGKRDHLVSWDVVCNPKAKRGLGFWEDFYKESCSLREIIVEMVTSMSLEGTSLSGVFQVYLVCGRRWEIIRFWEDFWWETNLWDPNIRDYLE</sequence>
<proteinExistence type="predicted"/>
<dbReference type="PANTHER" id="PTHR33710">
    <property type="entry name" value="BNAC02G09200D PROTEIN"/>
    <property type="match status" value="1"/>
</dbReference>
<dbReference type="AlphaFoldDB" id="A0A438H0E5"/>
<name>A0A438H0E5_VITVI</name>
<gene>
    <name evidence="2" type="ORF">CK203_054361</name>
</gene>
<dbReference type="InterPro" id="IPR036691">
    <property type="entry name" value="Endo/exonu/phosph_ase_sf"/>
</dbReference>
<accession>A0A438H0E5</accession>
<evidence type="ECO:0000313" key="2">
    <source>
        <dbReference type="EMBL" id="RVW77863.1"/>
    </source>
</evidence>
<organism evidence="2 3">
    <name type="scientific">Vitis vinifera</name>
    <name type="common">Grape</name>
    <dbReference type="NCBI Taxonomy" id="29760"/>
    <lineage>
        <taxon>Eukaryota</taxon>
        <taxon>Viridiplantae</taxon>
        <taxon>Streptophyta</taxon>
        <taxon>Embryophyta</taxon>
        <taxon>Tracheophyta</taxon>
        <taxon>Spermatophyta</taxon>
        <taxon>Magnoliopsida</taxon>
        <taxon>eudicotyledons</taxon>
        <taxon>Gunneridae</taxon>
        <taxon>Pentapetalae</taxon>
        <taxon>rosids</taxon>
        <taxon>Vitales</taxon>
        <taxon>Vitaceae</taxon>
        <taxon>Viteae</taxon>
        <taxon>Vitis</taxon>
    </lineage>
</organism>
<feature type="region of interest" description="Disordered" evidence="1">
    <location>
        <begin position="1"/>
        <end position="25"/>
    </location>
</feature>
<dbReference type="EMBL" id="QGNW01000305">
    <property type="protein sequence ID" value="RVW77863.1"/>
    <property type="molecule type" value="Genomic_DNA"/>
</dbReference>
<protein>
    <submittedName>
        <fullName evidence="2">Uncharacterized protein</fullName>
    </submittedName>
</protein>
<reference evidence="2 3" key="1">
    <citation type="journal article" date="2018" name="PLoS Genet.">
        <title>Population sequencing reveals clonal diversity and ancestral inbreeding in the grapevine cultivar Chardonnay.</title>
        <authorList>
            <person name="Roach M.J."/>
            <person name="Johnson D.L."/>
            <person name="Bohlmann J."/>
            <person name="van Vuuren H.J."/>
            <person name="Jones S.J."/>
            <person name="Pretorius I.S."/>
            <person name="Schmidt S.A."/>
            <person name="Borneman A.R."/>
        </authorList>
    </citation>
    <scope>NUCLEOTIDE SEQUENCE [LARGE SCALE GENOMIC DNA]</scope>
    <source>
        <strain evidence="3">cv. Chardonnay</strain>
        <tissue evidence="2">Leaf</tissue>
    </source>
</reference>
<evidence type="ECO:0000313" key="3">
    <source>
        <dbReference type="Proteomes" id="UP000288805"/>
    </source>
</evidence>
<dbReference type="Proteomes" id="UP000288805">
    <property type="component" value="Unassembled WGS sequence"/>
</dbReference>
<dbReference type="PANTHER" id="PTHR33710:SF71">
    <property type="entry name" value="ENDONUCLEASE_EXONUCLEASE_PHOSPHATASE DOMAIN-CONTAINING PROTEIN"/>
    <property type="match status" value="1"/>
</dbReference>